<dbReference type="EMBL" id="AP006878">
    <property type="protein sequence ID" value="BAD85368.1"/>
    <property type="molecule type" value="Genomic_DNA"/>
</dbReference>
<dbReference type="Proteomes" id="UP000000536">
    <property type="component" value="Chromosome"/>
</dbReference>
<dbReference type="InterPro" id="IPR023577">
    <property type="entry name" value="CYTH_domain"/>
</dbReference>
<dbReference type="NCBIfam" id="TIGR00318">
    <property type="entry name" value="cyaB"/>
    <property type="match status" value="1"/>
</dbReference>
<protein>
    <submittedName>
        <fullName evidence="2">Adenylate cyclase, class 2</fullName>
    </submittedName>
</protein>
<dbReference type="PANTHER" id="PTHR21028">
    <property type="entry name" value="SI:CH211-156B7.4"/>
    <property type="match status" value="1"/>
</dbReference>
<dbReference type="RefSeq" id="WP_011250130.1">
    <property type="nucleotide sequence ID" value="NC_006624.1"/>
</dbReference>
<reference evidence="2 3" key="1">
    <citation type="journal article" date="2005" name="Genome Res.">
        <title>Complete genome sequence of the hyperthermophilic archaeon Thermococcus kodakaraensis KOD1 and comparison with Pyrococcus genomes.</title>
        <authorList>
            <person name="Fukui T."/>
            <person name="Atomi H."/>
            <person name="Kanai T."/>
            <person name="Matsumi R."/>
            <person name="Fujiwara S."/>
            <person name="Imanaka T."/>
        </authorList>
    </citation>
    <scope>NUCLEOTIDE SEQUENCE [LARGE SCALE GENOMIC DNA]</scope>
    <source>
        <strain evidence="3">ATCC BAA-918 / JCM 12380 / KOD1</strain>
    </source>
</reference>
<dbReference type="SUPFAM" id="SSF55154">
    <property type="entry name" value="CYTH-like phosphatases"/>
    <property type="match status" value="1"/>
</dbReference>
<dbReference type="InterPro" id="IPR008173">
    <property type="entry name" value="Adenylyl_cyclase_CyaB"/>
</dbReference>
<dbReference type="InterPro" id="IPR033469">
    <property type="entry name" value="CYTH-like_dom_sf"/>
</dbReference>
<dbReference type="PANTHER" id="PTHR21028:SF2">
    <property type="entry name" value="CYTH DOMAIN-CONTAINING PROTEIN"/>
    <property type="match status" value="1"/>
</dbReference>
<organism evidence="2 3">
    <name type="scientific">Thermococcus kodakarensis (strain ATCC BAA-918 / JCM 12380 / KOD1)</name>
    <name type="common">Pyrococcus kodakaraensis (strain KOD1)</name>
    <dbReference type="NCBI Taxonomy" id="69014"/>
    <lineage>
        <taxon>Archaea</taxon>
        <taxon>Methanobacteriati</taxon>
        <taxon>Methanobacteriota</taxon>
        <taxon>Thermococci</taxon>
        <taxon>Thermococcales</taxon>
        <taxon>Thermococcaceae</taxon>
        <taxon>Thermococcus</taxon>
    </lineage>
</organism>
<keyword evidence="3" id="KW-1185">Reference proteome</keyword>
<evidence type="ECO:0000259" key="1">
    <source>
        <dbReference type="PROSITE" id="PS51707"/>
    </source>
</evidence>
<dbReference type="PROSITE" id="PS51707">
    <property type="entry name" value="CYTH"/>
    <property type="match status" value="1"/>
</dbReference>
<dbReference type="eggNOG" id="arCOG01723">
    <property type="taxonomic scope" value="Archaea"/>
</dbReference>
<dbReference type="PhylomeDB" id="Q5JGD5"/>
<dbReference type="SMART" id="SM01118">
    <property type="entry name" value="CYTH"/>
    <property type="match status" value="1"/>
</dbReference>
<dbReference type="InParanoid" id="Q5JGD5"/>
<feature type="domain" description="CYTH" evidence="1">
    <location>
        <begin position="1"/>
        <end position="175"/>
    </location>
</feature>
<dbReference type="AlphaFoldDB" id="Q5JGD5"/>
<dbReference type="Pfam" id="PF01928">
    <property type="entry name" value="CYTH"/>
    <property type="match status" value="1"/>
</dbReference>
<gene>
    <name evidence="2" type="ordered locus">TK1179</name>
</gene>
<dbReference type="STRING" id="69014.TK1179"/>
<name>Q5JGD5_THEKO</name>
<dbReference type="EnsemblBacteria" id="BAD85368">
    <property type="protein sequence ID" value="BAD85368"/>
    <property type="gene ID" value="TK1179"/>
</dbReference>
<dbReference type="CDD" id="cd07890">
    <property type="entry name" value="CYTH-like_AC_IV-like"/>
    <property type="match status" value="1"/>
</dbReference>
<dbReference type="GeneID" id="78447694"/>
<dbReference type="HOGENOM" id="CLU_105244_2_0_2"/>
<accession>Q5JGD5</accession>
<dbReference type="PATRIC" id="fig|69014.16.peg.1154"/>
<dbReference type="OrthoDB" id="46040at2157"/>
<evidence type="ECO:0000313" key="2">
    <source>
        <dbReference type="EMBL" id="BAD85368.1"/>
    </source>
</evidence>
<sequence length="183" mass="21593">MIEVELKGYASDEIFQRVRDEFEFIRKEYHEDTYYQHPCRDFSETDEALRIRIRRFNGHFEAFMTYKGPKIDEHSKTRKEIEVPLSDPDKHAEILESLGFVEVLTVSKVREKYYVEKGIIIALDEVEGLGKFIEIEAMTERNEDVPQLIDKLRAILTELGVERFERRSYLELLLEKEGANGEA</sequence>
<proteinExistence type="predicted"/>
<dbReference type="Gene3D" id="2.40.320.10">
    <property type="entry name" value="Hypothetical Protein Pfu-838710-001"/>
    <property type="match status" value="1"/>
</dbReference>
<dbReference type="KEGG" id="tko:TK1179"/>
<evidence type="ECO:0000313" key="3">
    <source>
        <dbReference type="Proteomes" id="UP000000536"/>
    </source>
</evidence>